<accession>A0A512PRA5</accession>
<protein>
    <submittedName>
        <fullName evidence="1">Uncharacterized protein</fullName>
    </submittedName>
</protein>
<dbReference type="Proteomes" id="UP000321569">
    <property type="component" value="Unassembled WGS sequence"/>
</dbReference>
<dbReference type="RefSeq" id="WP_263862421.1">
    <property type="nucleotide sequence ID" value="NZ_BKAM01000113.1"/>
</dbReference>
<sequence length="44" mass="4849">MDNNIYKRGRLHSIIKLLFATVATMLFALSFNMTGGGATENSSR</sequence>
<dbReference type="AlphaFoldDB" id="A0A512PRA5"/>
<evidence type="ECO:0000313" key="2">
    <source>
        <dbReference type="Proteomes" id="UP000321569"/>
    </source>
</evidence>
<organism evidence="1 2">
    <name type="scientific">Lentilactobacillus rapi</name>
    <dbReference type="NCBI Taxonomy" id="481723"/>
    <lineage>
        <taxon>Bacteria</taxon>
        <taxon>Bacillati</taxon>
        <taxon>Bacillota</taxon>
        <taxon>Bacilli</taxon>
        <taxon>Lactobacillales</taxon>
        <taxon>Lactobacillaceae</taxon>
        <taxon>Lentilactobacillus</taxon>
    </lineage>
</organism>
<evidence type="ECO:0000313" key="1">
    <source>
        <dbReference type="EMBL" id="GEP73662.1"/>
    </source>
</evidence>
<name>A0A512PRA5_9LACO</name>
<gene>
    <name evidence="1" type="ORF">LRA02_25300</name>
</gene>
<comment type="caution">
    <text evidence="1">The sequence shown here is derived from an EMBL/GenBank/DDBJ whole genome shotgun (WGS) entry which is preliminary data.</text>
</comment>
<dbReference type="STRING" id="1423795.FD12_GL001656"/>
<reference evidence="1 2" key="1">
    <citation type="submission" date="2019-07" db="EMBL/GenBank/DDBJ databases">
        <title>Whole genome shotgun sequence of Lactobacillus rapi NBRC 109618.</title>
        <authorList>
            <person name="Hosoyama A."/>
            <person name="Uohara A."/>
            <person name="Ohji S."/>
            <person name="Ichikawa N."/>
        </authorList>
    </citation>
    <scope>NUCLEOTIDE SEQUENCE [LARGE SCALE GENOMIC DNA]</scope>
    <source>
        <strain evidence="1 2">NBRC 109618</strain>
    </source>
</reference>
<proteinExistence type="predicted"/>
<dbReference type="EMBL" id="BKAM01000113">
    <property type="protein sequence ID" value="GEP73662.1"/>
    <property type="molecule type" value="Genomic_DNA"/>
</dbReference>